<reference evidence="1 2" key="1">
    <citation type="submission" date="2019-05" db="EMBL/GenBank/DDBJ databases">
        <title>Genome sequence of Cellulomonas hominis strain CS1.</title>
        <authorList>
            <person name="Belmont J."/>
            <person name="Maclea K.S."/>
        </authorList>
    </citation>
    <scope>NUCLEOTIDE SEQUENCE [LARGE SCALE GENOMIC DNA]</scope>
    <source>
        <strain evidence="1 2">CS1</strain>
    </source>
</reference>
<dbReference type="Pfam" id="PF06013">
    <property type="entry name" value="WXG100"/>
    <property type="match status" value="1"/>
</dbReference>
<dbReference type="AlphaFoldDB" id="A0A7Z8NRF5"/>
<proteinExistence type="predicted"/>
<dbReference type="Gene3D" id="1.10.287.1060">
    <property type="entry name" value="ESAT-6-like"/>
    <property type="match status" value="1"/>
</dbReference>
<comment type="caution">
    <text evidence="1">The sequence shown here is derived from an EMBL/GenBank/DDBJ whole genome shotgun (WGS) entry which is preliminary data.</text>
</comment>
<dbReference type="InterPro" id="IPR010310">
    <property type="entry name" value="T7SS_ESAT-6-like"/>
</dbReference>
<dbReference type="Proteomes" id="UP000308121">
    <property type="component" value="Unassembled WGS sequence"/>
</dbReference>
<name>A0A7Z8NRF5_9CELL</name>
<organism evidence="1 2">
    <name type="scientific">Cellulomonas hominis</name>
    <dbReference type="NCBI Taxonomy" id="156981"/>
    <lineage>
        <taxon>Bacteria</taxon>
        <taxon>Bacillati</taxon>
        <taxon>Actinomycetota</taxon>
        <taxon>Actinomycetes</taxon>
        <taxon>Micrococcales</taxon>
        <taxon>Cellulomonadaceae</taxon>
        <taxon>Cellulomonas</taxon>
    </lineage>
</organism>
<protein>
    <submittedName>
        <fullName evidence="1">WXG100 family type VII secretion target</fullName>
    </submittedName>
</protein>
<dbReference type="OrthoDB" id="4824840at2"/>
<sequence length="311" mass="32844">MSVTGAVSVWDKINGWMAPLDGMVDALMRPLVQPLADMFDSVTGDSAEVRSTAQRWRDLGTTIDRLAQHHRDVIAPLSSAWEGDAHDAFQAAMRELLTAVDQLADDTRETAEFLEDAAMEVELAEELVATIIQELIEWALLTLAVSAALSLVTLGASAVAGGAAAAAEAAIAGSRIATVLAKVASALERLSALLKAVKAMKTFSREGFLIRTLLVNGVILKPVVSNLTGLTGNPLGEGARSVLDSLRDIAADEADDQIDGRTGIQTPVRDRLDDVLGPAVGAGRPVIDGARPVLDVLDDVDDRIPEPPFAR</sequence>
<evidence type="ECO:0000313" key="2">
    <source>
        <dbReference type="Proteomes" id="UP000308121"/>
    </source>
</evidence>
<dbReference type="EMBL" id="SZYE01000022">
    <property type="protein sequence ID" value="TKR26563.1"/>
    <property type="molecule type" value="Genomic_DNA"/>
</dbReference>
<dbReference type="RefSeq" id="WP_154728585.1">
    <property type="nucleotide sequence ID" value="NZ_SZYE01000022.1"/>
</dbReference>
<evidence type="ECO:0000313" key="1">
    <source>
        <dbReference type="EMBL" id="TKR26563.1"/>
    </source>
</evidence>
<dbReference type="InterPro" id="IPR036689">
    <property type="entry name" value="ESAT-6-like_sf"/>
</dbReference>
<accession>A0A7Z8NRF5</accession>
<gene>
    <name evidence="1" type="ORF">FA014_04900</name>
</gene>
<dbReference type="SUPFAM" id="SSF140453">
    <property type="entry name" value="EsxAB dimer-like"/>
    <property type="match status" value="1"/>
</dbReference>
<dbReference type="NCBIfam" id="TIGR03930">
    <property type="entry name" value="WXG100_ESAT6"/>
    <property type="match status" value="1"/>
</dbReference>